<dbReference type="NCBIfam" id="TIGR04226">
    <property type="entry name" value="RrgB_K2N_iso_D2"/>
    <property type="match status" value="1"/>
</dbReference>
<dbReference type="STRING" id="161896.UL81_08810"/>
<evidence type="ECO:0000313" key="3">
    <source>
        <dbReference type="Proteomes" id="UP000033566"/>
    </source>
</evidence>
<protein>
    <submittedName>
        <fullName evidence="2">Fimbrial isopeptide formation D2 domain</fullName>
    </submittedName>
</protein>
<dbReference type="InterPro" id="IPR026466">
    <property type="entry name" value="Fim_isopep_form_D2_dom"/>
</dbReference>
<keyword evidence="3" id="KW-1185">Reference proteome</keyword>
<dbReference type="NCBIfam" id="NF033902">
    <property type="entry name" value="iso_D2_wall_anc"/>
    <property type="match status" value="1"/>
</dbReference>
<dbReference type="InterPro" id="IPR032364">
    <property type="entry name" value="GramPos_pilinD1_N"/>
</dbReference>
<reference evidence="2 3" key="1">
    <citation type="journal article" date="2015" name="Genome Announc.">
        <title>Complete Genome Sequence of Corynebacterium camporealensis DSM 44610, Isolated from the Milk of a Manchega Sheep with Subclinical Mastitis.</title>
        <authorList>
            <person name="Ruckert C."/>
            <person name="Albersmeier A."/>
            <person name="Winkler A."/>
            <person name="Tauch A."/>
        </authorList>
    </citation>
    <scope>NUCLEOTIDE SEQUENCE [LARGE SCALE GENOMIC DNA]</scope>
    <source>
        <strain evidence="2 3">DSM 44610</strain>
    </source>
</reference>
<dbReference type="PATRIC" id="fig|161896.4.peg.1726"/>
<dbReference type="Gene3D" id="2.60.40.10">
    <property type="entry name" value="Immunoglobulins"/>
    <property type="match status" value="2"/>
</dbReference>
<dbReference type="Gene3D" id="2.60.40.740">
    <property type="match status" value="1"/>
</dbReference>
<organism evidence="2 3">
    <name type="scientific">Corynebacterium camporealensis</name>
    <dbReference type="NCBI Taxonomy" id="161896"/>
    <lineage>
        <taxon>Bacteria</taxon>
        <taxon>Bacillati</taxon>
        <taxon>Actinomycetota</taxon>
        <taxon>Actinomycetes</taxon>
        <taxon>Mycobacteriales</taxon>
        <taxon>Corynebacteriaceae</taxon>
        <taxon>Corynebacterium</taxon>
    </lineage>
</organism>
<dbReference type="KEGG" id="ccj:UL81_08810"/>
<name>A0A0F6QWZ7_9CORY</name>
<gene>
    <name evidence="2" type="primary">spaA</name>
    <name evidence="2" type="ORF">UL81_08810</name>
</gene>
<sequence>MADVDLTTQAGQAEASRLGGLDQAGIAGLTVENAVEVKTDANGEANFEGPIGLYRVTERNNQGYTTAPAFLIALPYANSDGKWTYTRDVYPKNQQIIPSKQVDDNGVTLGEDLTYTINAPVPAGTLSRFNIVDPLISALTLKPEGVEVATSPVGAVSFDVGDYTVTTNDNTLRVDFSEAGREKLQEARKGNPDLKVTVKFNATVNSIPANGQITNTATIELPNGAFVNTDGPDPNNPEGGDQPTSTTFGNLTITKTSPNGDSTLNGAEFELYLCQAEEDGTYTSLGEALPVATTETGNVLNKLTTSGGNDSGGVARKSWTRS</sequence>
<proteinExistence type="predicted"/>
<evidence type="ECO:0000313" key="2">
    <source>
        <dbReference type="EMBL" id="AKE39712.1"/>
    </source>
</evidence>
<dbReference type="HOGENOM" id="CLU_862527_0_0_11"/>
<feature type="domain" description="Gram-positive pilin subunit D1 N-terminal" evidence="1">
    <location>
        <begin position="30"/>
        <end position="94"/>
    </location>
</feature>
<dbReference type="Proteomes" id="UP000033566">
    <property type="component" value="Chromosome"/>
</dbReference>
<evidence type="ECO:0000259" key="1">
    <source>
        <dbReference type="Pfam" id="PF16555"/>
    </source>
</evidence>
<accession>A0A0F6QWZ7</accession>
<dbReference type="InterPro" id="IPR048052">
    <property type="entry name" value="FM1-like"/>
</dbReference>
<dbReference type="InterPro" id="IPR013783">
    <property type="entry name" value="Ig-like_fold"/>
</dbReference>
<dbReference type="Pfam" id="PF16555">
    <property type="entry name" value="GramPos_pilinD1"/>
    <property type="match status" value="1"/>
</dbReference>
<dbReference type="EMBL" id="CP011311">
    <property type="protein sequence ID" value="AKE39712.1"/>
    <property type="molecule type" value="Genomic_DNA"/>
</dbReference>
<dbReference type="AlphaFoldDB" id="A0A0F6QWZ7"/>
<dbReference type="GO" id="GO:0005975">
    <property type="term" value="P:carbohydrate metabolic process"/>
    <property type="evidence" value="ECO:0007669"/>
    <property type="project" value="UniProtKB-ARBA"/>
</dbReference>